<sequence length="107" mass="12352">MSNYKIWDRVEKLKGFPPEKWFEVWPRSKNETMVLIFKEGEDYDEVVFLEDLKASGYKGSTDNEIVESYINSQKSNIDLELELKKANERINTLSTALEELTLTVAGG</sequence>
<organism evidence="2 3">
    <name type="scientific">Peptostreptococcus equinus</name>
    <dbReference type="NCBI Taxonomy" id="3003601"/>
    <lineage>
        <taxon>Bacteria</taxon>
        <taxon>Bacillati</taxon>
        <taxon>Bacillota</taxon>
        <taxon>Clostridia</taxon>
        <taxon>Peptostreptococcales</taxon>
        <taxon>Peptostreptococcaceae</taxon>
        <taxon>Peptostreptococcus</taxon>
    </lineage>
</organism>
<name>A0ABY7JU24_9FIRM</name>
<dbReference type="EMBL" id="CP114052">
    <property type="protein sequence ID" value="WAW15465.1"/>
    <property type="molecule type" value="Genomic_DNA"/>
</dbReference>
<dbReference type="RefSeq" id="WP_269312138.1">
    <property type="nucleotide sequence ID" value="NZ_CP114052.1"/>
</dbReference>
<evidence type="ECO:0000313" key="2">
    <source>
        <dbReference type="EMBL" id="WAW15465.1"/>
    </source>
</evidence>
<evidence type="ECO:0000256" key="1">
    <source>
        <dbReference type="SAM" id="Coils"/>
    </source>
</evidence>
<protein>
    <submittedName>
        <fullName evidence="2">Uncharacterized protein</fullName>
    </submittedName>
</protein>
<keyword evidence="3" id="KW-1185">Reference proteome</keyword>
<accession>A0ABY7JU24</accession>
<reference evidence="2" key="1">
    <citation type="submission" date="2022-12" db="EMBL/GenBank/DDBJ databases">
        <title>Peptostreptococcus.</title>
        <authorList>
            <person name="Lee S.H."/>
        </authorList>
    </citation>
    <scope>NUCLEOTIDE SEQUENCE</scope>
    <source>
        <strain evidence="2">CBA3647</strain>
    </source>
</reference>
<feature type="coiled-coil region" evidence="1">
    <location>
        <begin position="69"/>
        <end position="103"/>
    </location>
</feature>
<dbReference type="Proteomes" id="UP001164187">
    <property type="component" value="Chromosome"/>
</dbReference>
<keyword evidence="1" id="KW-0175">Coiled coil</keyword>
<evidence type="ECO:0000313" key="3">
    <source>
        <dbReference type="Proteomes" id="UP001164187"/>
    </source>
</evidence>
<proteinExistence type="predicted"/>
<gene>
    <name evidence="2" type="ORF">O0R46_03195</name>
</gene>